<dbReference type="AlphaFoldDB" id="K3X3A1"/>
<dbReference type="VEuPathDB" id="FungiDB:PYU1_G011674"/>
<dbReference type="HOGENOM" id="CLU_036567_0_3_1"/>
<dbReference type="EnsemblProtists" id="PYU1_T011700">
    <property type="protein sequence ID" value="PYU1_T011700"/>
    <property type="gene ID" value="PYU1_G011674"/>
</dbReference>
<proteinExistence type="predicted"/>
<protein>
    <submittedName>
        <fullName evidence="1">Uncharacterized protein</fullName>
    </submittedName>
</protein>
<reference evidence="2" key="1">
    <citation type="journal article" date="2010" name="Genome Biol.">
        <title>Genome sequence of the necrotrophic plant pathogen Pythium ultimum reveals original pathogenicity mechanisms and effector repertoire.</title>
        <authorList>
            <person name="Levesque C.A."/>
            <person name="Brouwer H."/>
            <person name="Cano L."/>
            <person name="Hamilton J.P."/>
            <person name="Holt C."/>
            <person name="Huitema E."/>
            <person name="Raffaele S."/>
            <person name="Robideau G.P."/>
            <person name="Thines M."/>
            <person name="Win J."/>
            <person name="Zerillo M.M."/>
            <person name="Beakes G.W."/>
            <person name="Boore J.L."/>
            <person name="Busam D."/>
            <person name="Dumas B."/>
            <person name="Ferriera S."/>
            <person name="Fuerstenberg S.I."/>
            <person name="Gachon C.M."/>
            <person name="Gaulin E."/>
            <person name="Govers F."/>
            <person name="Grenville-Briggs L."/>
            <person name="Horner N."/>
            <person name="Hostetler J."/>
            <person name="Jiang R.H."/>
            <person name="Johnson J."/>
            <person name="Krajaejun T."/>
            <person name="Lin H."/>
            <person name="Meijer H.J."/>
            <person name="Moore B."/>
            <person name="Morris P."/>
            <person name="Phuntmart V."/>
            <person name="Puiu D."/>
            <person name="Shetty J."/>
            <person name="Stajich J.E."/>
            <person name="Tripathy S."/>
            <person name="Wawra S."/>
            <person name="van West P."/>
            <person name="Whitty B.R."/>
            <person name="Coutinho P.M."/>
            <person name="Henrissat B."/>
            <person name="Martin F."/>
            <person name="Thomas P.D."/>
            <person name="Tyler B.M."/>
            <person name="De Vries R.P."/>
            <person name="Kamoun S."/>
            <person name="Yandell M."/>
            <person name="Tisserat N."/>
            <person name="Buell C.R."/>
        </authorList>
    </citation>
    <scope>NUCLEOTIDE SEQUENCE</scope>
    <source>
        <strain evidence="2">DAOM:BR144</strain>
    </source>
</reference>
<evidence type="ECO:0000313" key="1">
    <source>
        <dbReference type="EnsemblProtists" id="PYU1_T011700"/>
    </source>
</evidence>
<evidence type="ECO:0000313" key="2">
    <source>
        <dbReference type="Proteomes" id="UP000019132"/>
    </source>
</evidence>
<keyword evidence="2" id="KW-1185">Reference proteome</keyword>
<name>K3X3A1_GLOUD</name>
<reference evidence="2" key="2">
    <citation type="submission" date="2010-04" db="EMBL/GenBank/DDBJ databases">
        <authorList>
            <person name="Buell R."/>
            <person name="Hamilton J."/>
            <person name="Hostetler J."/>
        </authorList>
    </citation>
    <scope>NUCLEOTIDE SEQUENCE [LARGE SCALE GENOMIC DNA]</scope>
    <source>
        <strain evidence="2">DAOM:BR144</strain>
    </source>
</reference>
<organism evidence="1 2">
    <name type="scientific">Globisporangium ultimum (strain ATCC 200006 / CBS 805.95 / DAOM BR144)</name>
    <name type="common">Pythium ultimum</name>
    <dbReference type="NCBI Taxonomy" id="431595"/>
    <lineage>
        <taxon>Eukaryota</taxon>
        <taxon>Sar</taxon>
        <taxon>Stramenopiles</taxon>
        <taxon>Oomycota</taxon>
        <taxon>Peronosporomycetes</taxon>
        <taxon>Pythiales</taxon>
        <taxon>Pythiaceae</taxon>
        <taxon>Globisporangium</taxon>
    </lineage>
</organism>
<dbReference type="eggNOG" id="ENOG502SNUW">
    <property type="taxonomic scope" value="Eukaryota"/>
</dbReference>
<reference evidence="1" key="3">
    <citation type="submission" date="2015-02" db="UniProtKB">
        <authorList>
            <consortium name="EnsemblProtists"/>
        </authorList>
    </citation>
    <scope>IDENTIFICATION</scope>
    <source>
        <strain evidence="1">DAOM BR144</strain>
    </source>
</reference>
<dbReference type="Proteomes" id="UP000019132">
    <property type="component" value="Unassembled WGS sequence"/>
</dbReference>
<accession>K3X3A1</accession>
<dbReference type="EMBL" id="GL376611">
    <property type="status" value="NOT_ANNOTATED_CDS"/>
    <property type="molecule type" value="Genomic_DNA"/>
</dbReference>
<dbReference type="InParanoid" id="K3X3A1"/>
<sequence length="338" mass="39078">MCDRHVHHQAAEELGDGQSARAALLRHETGKVEPQVLKSKRMLRADLREAVLQQDLQFATMQSMFSSFTNSRVTSPLETYIHLTTDWQQRRHVLLAMKQQKIDVAHRFLVERTRFMNPFHEYSEQSQYTTRDGDSYTIKMDVTPFEGVTSVHQVFNAVQFYMMNLDVTLTKILDNITIRETDENDETAVLQHRLATSEHDGVLVDKNGVVFVDTSGLNCNNVDDQSTLFTIDFVDRDDLYPYHPSQRLRKDASCVMKLSAHRRKRVDASLDPRGGGRDVGEEDELVVVLTRWSRMRLRRPQFAIPKSVLRSIVDDLTCDFDNIIKVIREERLQIGRIV</sequence>